<evidence type="ECO:0000313" key="2">
    <source>
        <dbReference type="EMBL" id="ABW19341.1"/>
    </source>
</evidence>
<dbReference type="HOGENOM" id="CLU_013985_19_1_9"/>
<feature type="domain" description="N-acetyltransferase" evidence="1">
    <location>
        <begin position="2"/>
        <end position="165"/>
    </location>
</feature>
<evidence type="ECO:0000313" key="3">
    <source>
        <dbReference type="Proteomes" id="UP000000269"/>
    </source>
</evidence>
<dbReference type="KEGG" id="aoe:Clos_1801"/>
<name>A8MHQ9_ALKOO</name>
<proteinExistence type="predicted"/>
<evidence type="ECO:0000259" key="1">
    <source>
        <dbReference type="PROSITE" id="PS51186"/>
    </source>
</evidence>
<dbReference type="Pfam" id="PF00583">
    <property type="entry name" value="Acetyltransf_1"/>
    <property type="match status" value="1"/>
</dbReference>
<organism evidence="2 3">
    <name type="scientific">Alkaliphilus oremlandii (strain OhILAs)</name>
    <name type="common">Clostridium oremlandii (strain OhILAs)</name>
    <dbReference type="NCBI Taxonomy" id="350688"/>
    <lineage>
        <taxon>Bacteria</taxon>
        <taxon>Bacillati</taxon>
        <taxon>Bacillota</taxon>
        <taxon>Clostridia</taxon>
        <taxon>Peptostreptococcales</taxon>
        <taxon>Natronincolaceae</taxon>
        <taxon>Alkaliphilus</taxon>
    </lineage>
</organism>
<dbReference type="PANTHER" id="PTHR43415:SF3">
    <property type="entry name" value="GNAT-FAMILY ACETYLTRANSFERASE"/>
    <property type="match status" value="1"/>
</dbReference>
<dbReference type="SUPFAM" id="SSF55729">
    <property type="entry name" value="Acyl-CoA N-acyltransferases (Nat)"/>
    <property type="match status" value="1"/>
</dbReference>
<dbReference type="RefSeq" id="WP_012159653.1">
    <property type="nucleotide sequence ID" value="NC_009922.1"/>
</dbReference>
<reference evidence="3" key="1">
    <citation type="submission" date="2007-10" db="EMBL/GenBank/DDBJ databases">
        <title>Complete genome of Alkaliphilus oremlandii OhILAs.</title>
        <authorList>
            <person name="Copeland A."/>
            <person name="Lucas S."/>
            <person name="Lapidus A."/>
            <person name="Barry K."/>
            <person name="Detter J.C."/>
            <person name="Glavina del Rio T."/>
            <person name="Hammon N."/>
            <person name="Israni S."/>
            <person name="Dalin E."/>
            <person name="Tice H."/>
            <person name="Pitluck S."/>
            <person name="Chain P."/>
            <person name="Malfatti S."/>
            <person name="Shin M."/>
            <person name="Vergez L."/>
            <person name="Schmutz J."/>
            <person name="Larimer F."/>
            <person name="Land M."/>
            <person name="Hauser L."/>
            <person name="Kyrpides N."/>
            <person name="Mikhailova N."/>
            <person name="Stolz J.F."/>
            <person name="Dawson A."/>
            <person name="Fisher E."/>
            <person name="Crable B."/>
            <person name="Perera E."/>
            <person name="Lisak J."/>
            <person name="Ranganathan M."/>
            <person name="Basu P."/>
            <person name="Richardson P."/>
        </authorList>
    </citation>
    <scope>NUCLEOTIDE SEQUENCE [LARGE SCALE GENOMIC DNA]</scope>
    <source>
        <strain evidence="3">OhILAs</strain>
    </source>
</reference>
<dbReference type="AlphaFoldDB" id="A8MHQ9"/>
<accession>A8MHQ9</accession>
<dbReference type="PROSITE" id="PS51186">
    <property type="entry name" value="GNAT"/>
    <property type="match status" value="1"/>
</dbReference>
<sequence>MIKIKEGRPHDAQEFISFLKQLDSETSFMLYEPGERKTNVEKMTHRIEETNKNSLLLLAEDEGTIVGFLSAERGTANRTKHSAYIIIGILRNYRGEGIGRKMLEELDKWAMNNWIIRLELTVMKHNENAIKLYEKMGFKIEGIREKSCFVNGKFIDEYHMAKLFI</sequence>
<dbReference type="eggNOG" id="COG0456">
    <property type="taxonomic scope" value="Bacteria"/>
</dbReference>
<dbReference type="CDD" id="cd04301">
    <property type="entry name" value="NAT_SF"/>
    <property type="match status" value="1"/>
</dbReference>
<keyword evidence="2" id="KW-0808">Transferase</keyword>
<dbReference type="InterPro" id="IPR000182">
    <property type="entry name" value="GNAT_dom"/>
</dbReference>
<dbReference type="GO" id="GO:0016747">
    <property type="term" value="F:acyltransferase activity, transferring groups other than amino-acyl groups"/>
    <property type="evidence" value="ECO:0007669"/>
    <property type="project" value="InterPro"/>
</dbReference>
<dbReference type="STRING" id="350688.Clos_1801"/>
<dbReference type="Gene3D" id="3.40.630.30">
    <property type="match status" value="1"/>
</dbReference>
<dbReference type="InterPro" id="IPR016181">
    <property type="entry name" value="Acyl_CoA_acyltransferase"/>
</dbReference>
<dbReference type="Proteomes" id="UP000000269">
    <property type="component" value="Chromosome"/>
</dbReference>
<gene>
    <name evidence="2" type="ordered locus">Clos_1801</name>
</gene>
<dbReference type="OrthoDB" id="948250at2"/>
<dbReference type="PANTHER" id="PTHR43415">
    <property type="entry name" value="SPERMIDINE N(1)-ACETYLTRANSFERASE"/>
    <property type="match status" value="1"/>
</dbReference>
<keyword evidence="3" id="KW-1185">Reference proteome</keyword>
<protein>
    <submittedName>
        <fullName evidence="2">GCN5-related N-acetyltransferase</fullName>
    </submittedName>
</protein>
<dbReference type="EMBL" id="CP000853">
    <property type="protein sequence ID" value="ABW19341.1"/>
    <property type="molecule type" value="Genomic_DNA"/>
</dbReference>